<accession>C0QBX9</accession>
<reference evidence="2 3" key="1">
    <citation type="journal article" date="2009" name="Environ. Microbiol.">
        <title>Genome sequence of Desulfobacterium autotrophicum HRM2, a marine sulfate reducer oxidizing organic carbon completely to carbon dioxide.</title>
        <authorList>
            <person name="Strittmatter A.W."/>
            <person name="Liesegang H."/>
            <person name="Rabus R."/>
            <person name="Decker I."/>
            <person name="Amann J."/>
            <person name="Andres S."/>
            <person name="Henne A."/>
            <person name="Fricke W.F."/>
            <person name="Martinez-Arias R."/>
            <person name="Bartels D."/>
            <person name="Goesmann A."/>
            <person name="Krause L."/>
            <person name="Puehler A."/>
            <person name="Klenk H.P."/>
            <person name="Richter M."/>
            <person name="Schuler M."/>
            <person name="Gloeckner F.O."/>
            <person name="Meyerdierks A."/>
            <person name="Gottschalk G."/>
            <person name="Amann R."/>
        </authorList>
    </citation>
    <scope>NUCLEOTIDE SEQUENCE [LARGE SCALE GENOMIC DNA]</scope>
    <source>
        <strain evidence="3">ATCC 43914 / DSM 3382 / HRM2</strain>
    </source>
</reference>
<evidence type="ECO:0000313" key="3">
    <source>
        <dbReference type="Proteomes" id="UP000000442"/>
    </source>
</evidence>
<dbReference type="AlphaFoldDB" id="C0QBX9"/>
<dbReference type="InterPro" id="IPR007172">
    <property type="entry name" value="DUF374"/>
</dbReference>
<dbReference type="Pfam" id="PF04028">
    <property type="entry name" value="DUF374"/>
    <property type="match status" value="1"/>
</dbReference>
<dbReference type="KEGG" id="dat:HRM2_18900"/>
<feature type="domain" description="DUF374" evidence="1">
    <location>
        <begin position="69"/>
        <end position="133"/>
    </location>
</feature>
<evidence type="ECO:0000259" key="1">
    <source>
        <dbReference type="Pfam" id="PF04028"/>
    </source>
</evidence>
<dbReference type="OrthoDB" id="9810508at2"/>
<dbReference type="Proteomes" id="UP000000442">
    <property type="component" value="Chromosome"/>
</dbReference>
<dbReference type="EMBL" id="CP001087">
    <property type="protein sequence ID" value="ACN14991.1"/>
    <property type="molecule type" value="Genomic_DNA"/>
</dbReference>
<proteinExistence type="predicted"/>
<dbReference type="eggNOG" id="COG2121">
    <property type="taxonomic scope" value="Bacteria"/>
</dbReference>
<protein>
    <recommendedName>
        <fullName evidence="1">DUF374 domain-containing protein</fullName>
    </recommendedName>
</protein>
<organism evidence="2 3">
    <name type="scientific">Desulforapulum autotrophicum (strain ATCC 43914 / DSM 3382 / VKM B-1955 / HRM2)</name>
    <name type="common">Desulfobacterium autotrophicum</name>
    <dbReference type="NCBI Taxonomy" id="177437"/>
    <lineage>
        <taxon>Bacteria</taxon>
        <taxon>Pseudomonadati</taxon>
        <taxon>Thermodesulfobacteriota</taxon>
        <taxon>Desulfobacteria</taxon>
        <taxon>Desulfobacterales</taxon>
        <taxon>Desulfobacteraceae</taxon>
        <taxon>Desulforapulum</taxon>
    </lineage>
</organism>
<sequence>MKKTMKRGVRSKGVVWLLYRLVRAYTCLLRIRVVNESLWQRHIDQGGSVVLCVFHQHFFSLIRHFKRYKRFNPCIMISQSRDGDIIAPVAQLTGWTVARGSSSRGGKDAMEDMIQRLEMGCLGANLVDGPTGPMGKVKPGVVRMAQRSGAWLVPCVVIPESAWFFHSWDRFFIPKPLSRVTIKYLPMETIDGRATRDGFEQTRKHVETAMAPYLLR</sequence>
<dbReference type="HOGENOM" id="CLU_086327_1_0_7"/>
<gene>
    <name evidence="2" type="ordered locus">HRM2_18900</name>
</gene>
<name>C0QBX9_DESAH</name>
<keyword evidence="3" id="KW-1185">Reference proteome</keyword>
<dbReference type="STRING" id="177437.HRM2_18900"/>
<dbReference type="CDD" id="cd07983">
    <property type="entry name" value="LPLAT_DUF374-like"/>
    <property type="match status" value="1"/>
</dbReference>
<evidence type="ECO:0000313" key="2">
    <source>
        <dbReference type="EMBL" id="ACN14991.1"/>
    </source>
</evidence>
<dbReference type="RefSeq" id="WP_015903777.1">
    <property type="nucleotide sequence ID" value="NC_012108.1"/>
</dbReference>